<sequence>MLGGMAPMATAEKLVFPTIVEGLFVRGLSGKVPFALKEQLRKEGLDLDRPLQPAYSLDTWTRCVALTAKALHPEQPEQVAWRMLGERMIDGYRDTMVGRALLGVLRLIGPKRMLLRTQHSFRTGNNYTEVRITERGEREADLWLNEPGLLRYFKQGVMLATVRAASGPATQVDVVQFDDDSVTYRVSWGAPGS</sequence>
<dbReference type="EMBL" id="BTTX01000004">
    <property type="protein sequence ID" value="GMU08502.1"/>
    <property type="molecule type" value="Genomic_DNA"/>
</dbReference>
<keyword evidence="2" id="KW-1185">Reference proteome</keyword>
<protein>
    <recommendedName>
        <fullName evidence="3">DUF2378 family protein</fullName>
    </recommendedName>
</protein>
<evidence type="ECO:0000313" key="1">
    <source>
        <dbReference type="EMBL" id="GMU08502.1"/>
    </source>
</evidence>
<evidence type="ECO:0000313" key="2">
    <source>
        <dbReference type="Proteomes" id="UP001342631"/>
    </source>
</evidence>
<gene>
    <name evidence="1" type="ORF">ASNO1_47550</name>
</gene>
<reference evidence="1 2" key="1">
    <citation type="journal article" date="2024" name="Arch. Microbiol.">
        <title>Corallococcus caeni sp. nov., a novel myxobacterium isolated from activated sludge.</title>
        <authorList>
            <person name="Tomita S."/>
            <person name="Nakai R."/>
            <person name="Kuroda K."/>
            <person name="Kurashita H."/>
            <person name="Hatamoto M."/>
            <person name="Yamaguchi T."/>
            <person name="Narihiro T."/>
        </authorList>
    </citation>
    <scope>NUCLEOTIDE SEQUENCE [LARGE SCALE GENOMIC DNA]</scope>
    <source>
        <strain evidence="1 2">NO1</strain>
    </source>
</reference>
<proteinExistence type="predicted"/>
<comment type="caution">
    <text evidence="1">The sequence shown here is derived from an EMBL/GenBank/DDBJ whole genome shotgun (WGS) entry which is preliminary data.</text>
</comment>
<dbReference type="NCBIfam" id="TIGR02265">
    <property type="entry name" value="Mxa_TIGR02265"/>
    <property type="match status" value="1"/>
</dbReference>
<organism evidence="1 2">
    <name type="scientific">Corallococcus caeni</name>
    <dbReference type="NCBI Taxonomy" id="3082388"/>
    <lineage>
        <taxon>Bacteria</taxon>
        <taxon>Pseudomonadati</taxon>
        <taxon>Myxococcota</taxon>
        <taxon>Myxococcia</taxon>
        <taxon>Myxococcales</taxon>
        <taxon>Cystobacterineae</taxon>
        <taxon>Myxococcaceae</taxon>
        <taxon>Corallococcus</taxon>
    </lineage>
</organism>
<evidence type="ECO:0008006" key="3">
    <source>
        <dbReference type="Google" id="ProtNLM"/>
    </source>
</evidence>
<name>A0ABQ6QWW1_9BACT</name>
<dbReference type="Proteomes" id="UP001342631">
    <property type="component" value="Unassembled WGS sequence"/>
</dbReference>
<dbReference type="Pfam" id="PF09536">
    <property type="entry name" value="DUF2378"/>
    <property type="match status" value="1"/>
</dbReference>
<dbReference type="InterPro" id="IPR011751">
    <property type="entry name" value="Mxa_paralog_2265"/>
</dbReference>
<accession>A0ABQ6QWW1</accession>